<organism evidence="2 3">
    <name type="scientific">Cuscuta europaea</name>
    <name type="common">European dodder</name>
    <dbReference type="NCBI Taxonomy" id="41803"/>
    <lineage>
        <taxon>Eukaryota</taxon>
        <taxon>Viridiplantae</taxon>
        <taxon>Streptophyta</taxon>
        <taxon>Embryophyta</taxon>
        <taxon>Tracheophyta</taxon>
        <taxon>Spermatophyta</taxon>
        <taxon>Magnoliopsida</taxon>
        <taxon>eudicotyledons</taxon>
        <taxon>Gunneridae</taxon>
        <taxon>Pentapetalae</taxon>
        <taxon>asterids</taxon>
        <taxon>lamiids</taxon>
        <taxon>Solanales</taxon>
        <taxon>Convolvulaceae</taxon>
        <taxon>Cuscuteae</taxon>
        <taxon>Cuscuta</taxon>
        <taxon>Cuscuta subgen. Cuscuta</taxon>
    </lineage>
</organism>
<dbReference type="PANTHER" id="PTHR10775">
    <property type="entry name" value="OS08G0208400 PROTEIN"/>
    <property type="match status" value="1"/>
</dbReference>
<dbReference type="Pfam" id="PF02992">
    <property type="entry name" value="Transposase_21"/>
    <property type="match status" value="1"/>
</dbReference>
<comment type="caution">
    <text evidence="2">The sequence shown here is derived from an EMBL/GenBank/DDBJ whole genome shotgun (WGS) entry which is preliminary data.</text>
</comment>
<dbReference type="AlphaFoldDB" id="A0A9P0ZFY1"/>
<dbReference type="OrthoDB" id="1259016at2759"/>
<dbReference type="PANTHER" id="PTHR10775:SF185">
    <property type="entry name" value="OS08G0208400 PROTEIN"/>
    <property type="match status" value="1"/>
</dbReference>
<accession>A0A9P0ZFY1</accession>
<sequence length="362" mass="41833">MELLNLLVLHKGKHNTDGNKIRCPCAKCKNVKFLDPDNVEWDLYTHGFIDNYYNWTSQGEPIDTCLLPQILGTSNYVPNEMTGWGNYEEMPWEQKMLYDFVGPTTFQNTQPDNDFTSHSNVNEQPSSSYYEVDALGTRFQEVLKSADQPLYYDCDGHSQLSAVSEFFNIKAEYNLSENCMSRILDSVGSMLPRDHCLPDTYYNMKNFVSELGLPMIKIHACPMRCMLFWKNDEALTHCKFYNADRYKPISAMTRKPRKRSASSKLIYLPLAPRLQRLYASNATAKHMMWHVEHETEDALMCHSSDSEAWKHFDRCYPQFAFEPHNVRLGLCADGFAPYGQFGGQFSCWQIIITPYNLPLTCV</sequence>
<evidence type="ECO:0000313" key="3">
    <source>
        <dbReference type="Proteomes" id="UP001152484"/>
    </source>
</evidence>
<reference evidence="2" key="1">
    <citation type="submission" date="2022-07" db="EMBL/GenBank/DDBJ databases">
        <authorList>
            <person name="Macas J."/>
            <person name="Novak P."/>
            <person name="Neumann P."/>
        </authorList>
    </citation>
    <scope>NUCLEOTIDE SEQUENCE</scope>
</reference>
<keyword evidence="3" id="KW-1185">Reference proteome</keyword>
<name>A0A9P0ZFY1_CUSEU</name>
<proteinExistence type="predicted"/>
<feature type="domain" description="Transposase-associated" evidence="1">
    <location>
        <begin position="13"/>
        <end position="60"/>
    </location>
</feature>
<dbReference type="InterPro" id="IPR004242">
    <property type="entry name" value="Transposase_21"/>
</dbReference>
<dbReference type="InterPro" id="IPR029480">
    <property type="entry name" value="Transpos_assoc"/>
</dbReference>
<protein>
    <recommendedName>
        <fullName evidence="1">Transposase-associated domain-containing protein</fullName>
    </recommendedName>
</protein>
<evidence type="ECO:0000259" key="1">
    <source>
        <dbReference type="Pfam" id="PF13963"/>
    </source>
</evidence>
<dbReference type="Proteomes" id="UP001152484">
    <property type="component" value="Unassembled WGS sequence"/>
</dbReference>
<gene>
    <name evidence="2" type="ORF">CEURO_LOCUS13889</name>
</gene>
<evidence type="ECO:0000313" key="2">
    <source>
        <dbReference type="EMBL" id="CAH9097544.1"/>
    </source>
</evidence>
<dbReference type="Pfam" id="PF13963">
    <property type="entry name" value="Transpos_assoc"/>
    <property type="match status" value="1"/>
</dbReference>
<dbReference type="EMBL" id="CAMAPE010000035">
    <property type="protein sequence ID" value="CAH9097544.1"/>
    <property type="molecule type" value="Genomic_DNA"/>
</dbReference>